<evidence type="ECO:0000259" key="2">
    <source>
        <dbReference type="Pfam" id="PF01266"/>
    </source>
</evidence>
<dbReference type="EC" id="1.4.3.-" evidence="3"/>
<dbReference type="AlphaFoldDB" id="A0A1E3H4I8"/>
<keyword evidence="1 3" id="KW-0560">Oxidoreductase</keyword>
<protein>
    <submittedName>
        <fullName evidence="3">Gamma-glutamylputrescine oxidoreductase</fullName>
        <ecNumber evidence="3">1.4.3.-</ecNumber>
    </submittedName>
</protein>
<dbReference type="RefSeq" id="WP_069306343.1">
    <property type="nucleotide sequence ID" value="NZ_MCRJ01000026.1"/>
</dbReference>
<comment type="caution">
    <text evidence="3">The sequence shown here is derived from an EMBL/GenBank/DDBJ whole genome shotgun (WGS) entry which is preliminary data.</text>
</comment>
<sequence length="430" mass="45624">MRNVDIDTPHLWRQTARAIPATRPALAGEVTADVAIVGGGFSALSSAIAASEAGLKVAVLERDYIGSGASGRNNGLVLSHHSKATTGEVEGVLGQTRGAAYNGLVAGAPGVVFDLVDRYGIDCDLVREGWIQPAHSEKTTARARAFHDGWKAFGAEVEWLDRAAVTARLGAPGYVAGWWTKNAGHINPFALVQGYARAAESLGAVVFEGSGVTAIRPEGTRWRVDTAGGSVVAREVVVATNALTGAFWPKLQEAMIPVKVFQAATAPVPPDLRETILVGNPAVSDMRRDIRAFHYDAAGRIVTGGTHTLWHDAARRGMARTAPMVAETFPALRGIGMEHYWEGILAVVPDRLPRLMRLAPGVTFLGVYSGRGVALSTALGRTFGAFLAGNRDEAGLPVPLTDLRVVPSHGIAVRVASYIHPLHRLQDRLP</sequence>
<dbReference type="InterPro" id="IPR006076">
    <property type="entry name" value="FAD-dep_OxRdtase"/>
</dbReference>
<keyword evidence="4" id="KW-1185">Reference proteome</keyword>
<organism evidence="3 4">
    <name type="scientific">Methylobrevis pamukkalensis</name>
    <dbReference type="NCBI Taxonomy" id="1439726"/>
    <lineage>
        <taxon>Bacteria</taxon>
        <taxon>Pseudomonadati</taxon>
        <taxon>Pseudomonadota</taxon>
        <taxon>Alphaproteobacteria</taxon>
        <taxon>Hyphomicrobiales</taxon>
        <taxon>Pleomorphomonadaceae</taxon>
        <taxon>Methylobrevis</taxon>
    </lineage>
</organism>
<gene>
    <name evidence="3" type="primary">puuB_1</name>
    <name evidence="3" type="ORF">A6302_01440</name>
</gene>
<dbReference type="InterPro" id="IPR036188">
    <property type="entry name" value="FAD/NAD-bd_sf"/>
</dbReference>
<dbReference type="SUPFAM" id="SSF51905">
    <property type="entry name" value="FAD/NAD(P)-binding domain"/>
    <property type="match status" value="1"/>
</dbReference>
<dbReference type="GO" id="GO:0005737">
    <property type="term" value="C:cytoplasm"/>
    <property type="evidence" value="ECO:0007669"/>
    <property type="project" value="TreeGrafter"/>
</dbReference>
<proteinExistence type="predicted"/>
<evidence type="ECO:0000256" key="1">
    <source>
        <dbReference type="ARBA" id="ARBA00023002"/>
    </source>
</evidence>
<dbReference type="GO" id="GO:0016491">
    <property type="term" value="F:oxidoreductase activity"/>
    <property type="evidence" value="ECO:0007669"/>
    <property type="project" value="UniProtKB-KW"/>
</dbReference>
<dbReference type="Gene3D" id="3.50.50.60">
    <property type="entry name" value="FAD/NAD(P)-binding domain"/>
    <property type="match status" value="1"/>
</dbReference>
<dbReference type="EMBL" id="MCRJ01000026">
    <property type="protein sequence ID" value="ODN71243.1"/>
    <property type="molecule type" value="Genomic_DNA"/>
</dbReference>
<dbReference type="Gene3D" id="3.30.9.10">
    <property type="entry name" value="D-Amino Acid Oxidase, subunit A, domain 2"/>
    <property type="match status" value="1"/>
</dbReference>
<dbReference type="OrthoDB" id="9814969at2"/>
<evidence type="ECO:0000313" key="3">
    <source>
        <dbReference type="EMBL" id="ODN71243.1"/>
    </source>
</evidence>
<feature type="domain" description="FAD dependent oxidoreductase" evidence="2">
    <location>
        <begin position="33"/>
        <end position="382"/>
    </location>
</feature>
<accession>A0A1E3H4I8</accession>
<dbReference type="Proteomes" id="UP000094622">
    <property type="component" value="Unassembled WGS sequence"/>
</dbReference>
<dbReference type="PANTHER" id="PTHR13847">
    <property type="entry name" value="SARCOSINE DEHYDROGENASE-RELATED"/>
    <property type="match status" value="1"/>
</dbReference>
<name>A0A1E3H4I8_9HYPH</name>
<dbReference type="PANTHER" id="PTHR13847:SF281">
    <property type="entry name" value="FAD DEPENDENT OXIDOREDUCTASE DOMAIN-CONTAINING PROTEIN"/>
    <property type="match status" value="1"/>
</dbReference>
<dbReference type="Pfam" id="PF01266">
    <property type="entry name" value="DAO"/>
    <property type="match status" value="1"/>
</dbReference>
<reference evidence="3 4" key="1">
    <citation type="submission" date="2016-07" db="EMBL/GenBank/DDBJ databases">
        <title>Draft Genome Sequence of Methylobrevis pamukkalensis PK2.</title>
        <authorList>
            <person name="Vasilenko O.V."/>
            <person name="Doronina N.V."/>
            <person name="Shmareva M.N."/>
            <person name="Tarlachkov S.V."/>
            <person name="Mustakhimov I."/>
            <person name="Trotsenko Y.A."/>
        </authorList>
    </citation>
    <scope>NUCLEOTIDE SEQUENCE [LARGE SCALE GENOMIC DNA]</scope>
    <source>
        <strain evidence="3 4">PK2</strain>
    </source>
</reference>
<evidence type="ECO:0000313" key="4">
    <source>
        <dbReference type="Proteomes" id="UP000094622"/>
    </source>
</evidence>